<evidence type="ECO:0000313" key="3">
    <source>
        <dbReference type="EMBL" id="OXA38224.1"/>
    </source>
</evidence>
<evidence type="ECO:0000256" key="1">
    <source>
        <dbReference type="SAM" id="Coils"/>
    </source>
</evidence>
<dbReference type="EMBL" id="LNIX01000047">
    <property type="protein sequence ID" value="OXA38224.1"/>
    <property type="molecule type" value="Genomic_DNA"/>
</dbReference>
<organism evidence="3 4">
    <name type="scientific">Folsomia candida</name>
    <name type="common">Springtail</name>
    <dbReference type="NCBI Taxonomy" id="158441"/>
    <lineage>
        <taxon>Eukaryota</taxon>
        <taxon>Metazoa</taxon>
        <taxon>Ecdysozoa</taxon>
        <taxon>Arthropoda</taxon>
        <taxon>Hexapoda</taxon>
        <taxon>Collembola</taxon>
        <taxon>Entomobryomorpha</taxon>
        <taxon>Isotomoidea</taxon>
        <taxon>Isotomidae</taxon>
        <taxon>Proisotominae</taxon>
        <taxon>Folsomia</taxon>
    </lineage>
</organism>
<protein>
    <submittedName>
        <fullName evidence="3">Uncharacterized protein</fullName>
    </submittedName>
</protein>
<dbReference type="AlphaFoldDB" id="A0A226D032"/>
<keyword evidence="1" id="KW-0175">Coiled coil</keyword>
<evidence type="ECO:0000256" key="2">
    <source>
        <dbReference type="SAM" id="MobiDB-lite"/>
    </source>
</evidence>
<gene>
    <name evidence="3" type="ORF">Fcan01_27014</name>
</gene>
<feature type="coiled-coil region" evidence="1">
    <location>
        <begin position="20"/>
        <end position="61"/>
    </location>
</feature>
<reference evidence="3 4" key="1">
    <citation type="submission" date="2015-12" db="EMBL/GenBank/DDBJ databases">
        <title>The genome of Folsomia candida.</title>
        <authorList>
            <person name="Faddeeva A."/>
            <person name="Derks M.F."/>
            <person name="Anvar Y."/>
            <person name="Smit S."/>
            <person name="Van Straalen N."/>
            <person name="Roelofs D."/>
        </authorList>
    </citation>
    <scope>NUCLEOTIDE SEQUENCE [LARGE SCALE GENOMIC DNA]</scope>
    <source>
        <strain evidence="3 4">VU population</strain>
        <tissue evidence="3">Whole body</tissue>
    </source>
</reference>
<comment type="caution">
    <text evidence="3">The sequence shown here is derived from an EMBL/GenBank/DDBJ whole genome shotgun (WGS) entry which is preliminary data.</text>
</comment>
<evidence type="ECO:0000313" key="4">
    <source>
        <dbReference type="Proteomes" id="UP000198287"/>
    </source>
</evidence>
<feature type="compositionally biased region" description="Low complexity" evidence="2">
    <location>
        <begin position="98"/>
        <end position="109"/>
    </location>
</feature>
<sequence>MQSLESPGSPISETGSVSDLEVCKEFLREEKEKLDVLEAEVVQYKRNLEPALQRVREIEENISIRENQIKKIKILRAHMKRAEPSEEADHAGESLLESTSSSTTPSTSTVIVGNDNMANVTNQNRGREIQYHPVLAKIGVWISFSAKNNLYSI</sequence>
<keyword evidence="4" id="KW-1185">Reference proteome</keyword>
<name>A0A226D032_FOLCA</name>
<accession>A0A226D032</accession>
<proteinExistence type="predicted"/>
<feature type="region of interest" description="Disordered" evidence="2">
    <location>
        <begin position="80"/>
        <end position="112"/>
    </location>
</feature>
<dbReference type="Proteomes" id="UP000198287">
    <property type="component" value="Unassembled WGS sequence"/>
</dbReference>
<feature type="compositionally biased region" description="Basic and acidic residues" evidence="2">
    <location>
        <begin position="80"/>
        <end position="92"/>
    </location>
</feature>